<dbReference type="NCBIfam" id="TIGR00290">
    <property type="entry name" value="MJ0570_dom"/>
    <property type="match status" value="1"/>
</dbReference>
<organism evidence="2 3">
    <name type="scientific">Ignicoccus islandicus DSM 13165</name>
    <dbReference type="NCBI Taxonomy" id="940295"/>
    <lineage>
        <taxon>Archaea</taxon>
        <taxon>Thermoproteota</taxon>
        <taxon>Thermoprotei</taxon>
        <taxon>Desulfurococcales</taxon>
        <taxon>Desulfurococcaceae</taxon>
        <taxon>Ignicoccus</taxon>
    </lineage>
</organism>
<dbReference type="EMBL" id="CP006867">
    <property type="protein sequence ID" value="ALU11345.1"/>
    <property type="molecule type" value="Genomic_DNA"/>
</dbReference>
<dbReference type="AlphaFoldDB" id="A0A0U2WK55"/>
<evidence type="ECO:0000259" key="1">
    <source>
        <dbReference type="Pfam" id="PF01902"/>
    </source>
</evidence>
<dbReference type="GO" id="GO:0017178">
    <property type="term" value="F:diphthine-ammonia ligase activity"/>
    <property type="evidence" value="ECO:0007669"/>
    <property type="project" value="TreeGrafter"/>
</dbReference>
<dbReference type="PATRIC" id="fig|940295.4.peg.31"/>
<dbReference type="SUPFAM" id="SSF52402">
    <property type="entry name" value="Adenine nucleotide alpha hydrolases-like"/>
    <property type="match status" value="1"/>
</dbReference>
<reference evidence="2 3" key="1">
    <citation type="submission" date="2013-11" db="EMBL/GenBank/DDBJ databases">
        <title>Comparative genomics of Ignicoccus.</title>
        <authorList>
            <person name="Podar M."/>
        </authorList>
    </citation>
    <scope>NUCLEOTIDE SEQUENCE [LARGE SCALE GENOMIC DNA]</scope>
    <source>
        <strain evidence="2 3">DSM 13165</strain>
    </source>
</reference>
<protein>
    <submittedName>
        <fullName evidence="2">ATP binding protein</fullName>
    </submittedName>
</protein>
<evidence type="ECO:0000313" key="2">
    <source>
        <dbReference type="EMBL" id="ALU11345.1"/>
    </source>
</evidence>
<dbReference type="Gene3D" id="3.40.50.620">
    <property type="entry name" value="HUPs"/>
    <property type="match status" value="1"/>
</dbReference>
<evidence type="ECO:0000313" key="3">
    <source>
        <dbReference type="Proteomes" id="UP000060778"/>
    </source>
</evidence>
<dbReference type="GO" id="GO:0017183">
    <property type="term" value="P:protein histidyl modification to diphthamide"/>
    <property type="evidence" value="ECO:0007669"/>
    <property type="project" value="TreeGrafter"/>
</dbReference>
<gene>
    <name evidence="2" type="ORF">EYM_00155</name>
</gene>
<dbReference type="Proteomes" id="UP000060778">
    <property type="component" value="Chromosome"/>
</dbReference>
<dbReference type="Gene3D" id="3.90.1490.10">
    <property type="entry name" value="putative n-type atp pyrophosphatase, domain 2"/>
    <property type="match status" value="1"/>
</dbReference>
<dbReference type="PANTHER" id="PTHR12196">
    <property type="entry name" value="DOMAIN OF UNKNOWN FUNCTION 71 DUF71 -CONTAINING PROTEIN"/>
    <property type="match status" value="1"/>
</dbReference>
<dbReference type="PANTHER" id="PTHR12196:SF2">
    <property type="entry name" value="DIPHTHINE--AMMONIA LIGASE"/>
    <property type="match status" value="1"/>
</dbReference>
<dbReference type="STRING" id="940295.EYM_00155"/>
<dbReference type="CDD" id="cd01994">
    <property type="entry name" value="AANH_PF0828-like"/>
    <property type="match status" value="1"/>
</dbReference>
<dbReference type="InterPro" id="IPR002761">
    <property type="entry name" value="Diphthami_syn_dom"/>
</dbReference>
<name>A0A0U2WK55_9CREN</name>
<accession>A0A0U2WK55</accession>
<dbReference type="KEGG" id="iis:EYM_00155"/>
<sequence>MTKLQSASMGIRNYFMEGSEDLIIDLLEIAKRNGATHVVTGALLSDYQRQRMSFLSQKLGLRVINPIWKINQEEYMRNLVRYGFEFILVRVASMGLGPEFLGRPITQNDIELIIELSRKYKFNPAFEGGEAETLVIYAPLFKKRLNVKGRIVRRGPDDWIYQITDAWLE</sequence>
<feature type="domain" description="Diphthamide synthase" evidence="1">
    <location>
        <begin position="1"/>
        <end position="164"/>
    </location>
</feature>
<proteinExistence type="predicted"/>
<dbReference type="Pfam" id="PF01902">
    <property type="entry name" value="Diphthami_syn_2"/>
    <property type="match status" value="1"/>
</dbReference>
<dbReference type="InterPro" id="IPR014729">
    <property type="entry name" value="Rossmann-like_a/b/a_fold"/>
</dbReference>
<keyword evidence="3" id="KW-1185">Reference proteome</keyword>
<dbReference type="InterPro" id="IPR030662">
    <property type="entry name" value="DPH6/MJ0570"/>
</dbReference>